<name>A0AAW2VWK8_9LAMI</name>
<dbReference type="EMBL" id="JACGWN010000009">
    <property type="protein sequence ID" value="KAL0433678.1"/>
    <property type="molecule type" value="Genomic_DNA"/>
</dbReference>
<comment type="caution">
    <text evidence="1">The sequence shown here is derived from an EMBL/GenBank/DDBJ whole genome shotgun (WGS) entry which is preliminary data.</text>
</comment>
<evidence type="ECO:0000313" key="1">
    <source>
        <dbReference type="EMBL" id="KAL0433678.1"/>
    </source>
</evidence>
<dbReference type="PANTHER" id="PTHR46890">
    <property type="entry name" value="NON-LTR RETROLELEMENT REVERSE TRANSCRIPTASE-LIKE PROTEIN-RELATED"/>
    <property type="match status" value="1"/>
</dbReference>
<proteinExistence type="predicted"/>
<reference evidence="1" key="1">
    <citation type="submission" date="2020-06" db="EMBL/GenBank/DDBJ databases">
        <authorList>
            <person name="Li T."/>
            <person name="Hu X."/>
            <person name="Zhang T."/>
            <person name="Song X."/>
            <person name="Zhang H."/>
            <person name="Dai N."/>
            <person name="Sheng W."/>
            <person name="Hou X."/>
            <person name="Wei L."/>
        </authorList>
    </citation>
    <scope>NUCLEOTIDE SEQUENCE</scope>
    <source>
        <strain evidence="1">KEN1</strain>
        <tissue evidence="1">Leaf</tissue>
    </source>
</reference>
<dbReference type="AlphaFoldDB" id="A0AAW2VWK8"/>
<accession>A0AAW2VWK8</accession>
<sequence>MAEDIDAIVRYLEPRVTTAMNETLSQPFTSDEITRALKQMHPLKSPGPDDMSPIFYQKYWSIVGPEVCNSVLDFLNHGFFNHLFNYTHIVLIPKCLTPSDISQFYPISLCNVIYKLTSKPLVIE</sequence>
<organism evidence="1">
    <name type="scientific">Sesamum latifolium</name>
    <dbReference type="NCBI Taxonomy" id="2727402"/>
    <lineage>
        <taxon>Eukaryota</taxon>
        <taxon>Viridiplantae</taxon>
        <taxon>Streptophyta</taxon>
        <taxon>Embryophyta</taxon>
        <taxon>Tracheophyta</taxon>
        <taxon>Spermatophyta</taxon>
        <taxon>Magnoliopsida</taxon>
        <taxon>eudicotyledons</taxon>
        <taxon>Gunneridae</taxon>
        <taxon>Pentapetalae</taxon>
        <taxon>asterids</taxon>
        <taxon>lamiids</taxon>
        <taxon>Lamiales</taxon>
        <taxon>Pedaliaceae</taxon>
        <taxon>Sesamum</taxon>
    </lineage>
</organism>
<dbReference type="InterPro" id="IPR052343">
    <property type="entry name" value="Retrotransposon-Effector_Assoc"/>
</dbReference>
<dbReference type="PANTHER" id="PTHR46890:SF48">
    <property type="entry name" value="RNA-DIRECTED DNA POLYMERASE"/>
    <property type="match status" value="1"/>
</dbReference>
<protein>
    <recommendedName>
        <fullName evidence="2">Reverse transcriptase</fullName>
    </recommendedName>
</protein>
<gene>
    <name evidence="1" type="ORF">Slati_2702100</name>
</gene>
<evidence type="ECO:0008006" key="2">
    <source>
        <dbReference type="Google" id="ProtNLM"/>
    </source>
</evidence>
<reference evidence="1" key="2">
    <citation type="journal article" date="2024" name="Plant">
        <title>Genomic evolution and insights into agronomic trait innovations of Sesamum species.</title>
        <authorList>
            <person name="Miao H."/>
            <person name="Wang L."/>
            <person name="Qu L."/>
            <person name="Liu H."/>
            <person name="Sun Y."/>
            <person name="Le M."/>
            <person name="Wang Q."/>
            <person name="Wei S."/>
            <person name="Zheng Y."/>
            <person name="Lin W."/>
            <person name="Duan Y."/>
            <person name="Cao H."/>
            <person name="Xiong S."/>
            <person name="Wang X."/>
            <person name="Wei L."/>
            <person name="Li C."/>
            <person name="Ma Q."/>
            <person name="Ju M."/>
            <person name="Zhao R."/>
            <person name="Li G."/>
            <person name="Mu C."/>
            <person name="Tian Q."/>
            <person name="Mei H."/>
            <person name="Zhang T."/>
            <person name="Gao T."/>
            <person name="Zhang H."/>
        </authorList>
    </citation>
    <scope>NUCLEOTIDE SEQUENCE</scope>
    <source>
        <strain evidence="1">KEN1</strain>
    </source>
</reference>